<protein>
    <submittedName>
        <fullName evidence="1">Uncharacterized protein</fullName>
    </submittedName>
</protein>
<proteinExistence type="predicted"/>
<sequence length="57" mass="6530">MAVDSAYDYLHQKTQHYVHSQYAAALLGMSITSVDPQFTNTPLHLYSPPRPWHEVSE</sequence>
<dbReference type="AlphaFoldDB" id="A0A3P7IEP1"/>
<evidence type="ECO:0000313" key="1">
    <source>
        <dbReference type="EMBL" id="VDM66383.1"/>
    </source>
</evidence>
<dbReference type="Proteomes" id="UP000270094">
    <property type="component" value="Unassembled WGS sequence"/>
</dbReference>
<keyword evidence="2" id="KW-1185">Reference proteome</keyword>
<organism evidence="1 2">
    <name type="scientific">Strongylus vulgaris</name>
    <name type="common">Blood worm</name>
    <dbReference type="NCBI Taxonomy" id="40348"/>
    <lineage>
        <taxon>Eukaryota</taxon>
        <taxon>Metazoa</taxon>
        <taxon>Ecdysozoa</taxon>
        <taxon>Nematoda</taxon>
        <taxon>Chromadorea</taxon>
        <taxon>Rhabditida</taxon>
        <taxon>Rhabditina</taxon>
        <taxon>Rhabditomorpha</taxon>
        <taxon>Strongyloidea</taxon>
        <taxon>Strongylidae</taxon>
        <taxon>Strongylus</taxon>
    </lineage>
</organism>
<name>A0A3P7IEP1_STRVU</name>
<reference evidence="1 2" key="1">
    <citation type="submission" date="2018-11" db="EMBL/GenBank/DDBJ databases">
        <authorList>
            <consortium name="Pathogen Informatics"/>
        </authorList>
    </citation>
    <scope>NUCLEOTIDE SEQUENCE [LARGE SCALE GENOMIC DNA]</scope>
</reference>
<accession>A0A3P7IEP1</accession>
<gene>
    <name evidence="1" type="ORF">SVUK_LOCUS1381</name>
</gene>
<dbReference type="EMBL" id="UYYB01002700">
    <property type="protein sequence ID" value="VDM66383.1"/>
    <property type="molecule type" value="Genomic_DNA"/>
</dbReference>
<evidence type="ECO:0000313" key="2">
    <source>
        <dbReference type="Proteomes" id="UP000270094"/>
    </source>
</evidence>